<sequence length="270" mass="29899">MGCRPLKARVVWRNGMEHPERIWRIRRKSRAESIVSRRLPLILLPGMMCDARLFCPQTDALADRHVEVLPIIAADTTEELADAVLADAPPRFALAGLSMGGIVAMEVLARAPGRIAGLCLMDTNPMAETPEFAARREPQIQRVRAGHLRAVMRDEMKPNYLADGPGRDAILDLCMDMAERLGAEVFIRQSRALQTRPDHQDTLRGVTAPTLVLCGREDALCPLHRHALMQDLIPGSTLTVIENAGHLPTLEQPDATTSALRNWLTQVDMT</sequence>
<keyword evidence="3" id="KW-1185">Reference proteome</keyword>
<accession>A0A1H7F8S2</accession>
<dbReference type="EMBL" id="FNZQ01000001">
    <property type="protein sequence ID" value="SEK22541.1"/>
    <property type="molecule type" value="Genomic_DNA"/>
</dbReference>
<dbReference type="InterPro" id="IPR050228">
    <property type="entry name" value="Carboxylesterase_BioH"/>
</dbReference>
<evidence type="ECO:0000259" key="1">
    <source>
        <dbReference type="Pfam" id="PF12697"/>
    </source>
</evidence>
<dbReference type="PANTHER" id="PTHR43194:SF2">
    <property type="entry name" value="PEROXISOMAL MEMBRANE PROTEIN LPX1"/>
    <property type="match status" value="1"/>
</dbReference>
<dbReference type="AlphaFoldDB" id="A0A1H7F8S2"/>
<dbReference type="Pfam" id="PF12697">
    <property type="entry name" value="Abhydrolase_6"/>
    <property type="match status" value="1"/>
</dbReference>
<dbReference type="Proteomes" id="UP000199283">
    <property type="component" value="Unassembled WGS sequence"/>
</dbReference>
<feature type="domain" description="AB hydrolase-1" evidence="1">
    <location>
        <begin position="74"/>
        <end position="256"/>
    </location>
</feature>
<name>A0A1H7F8S2_9RHOB</name>
<dbReference type="InterPro" id="IPR000073">
    <property type="entry name" value="AB_hydrolase_1"/>
</dbReference>
<dbReference type="STRING" id="188906.SAMN04488526_0038"/>
<protein>
    <submittedName>
        <fullName evidence="2">Pimeloyl-ACP methyl ester carboxylesterase</fullName>
    </submittedName>
</protein>
<dbReference type="PANTHER" id="PTHR43194">
    <property type="entry name" value="HYDROLASE ALPHA/BETA FOLD FAMILY"/>
    <property type="match status" value="1"/>
</dbReference>
<gene>
    <name evidence="2" type="ORF">SAMN04488526_0038</name>
</gene>
<organism evidence="2 3">
    <name type="scientific">Jannaschia helgolandensis</name>
    <dbReference type="NCBI Taxonomy" id="188906"/>
    <lineage>
        <taxon>Bacteria</taxon>
        <taxon>Pseudomonadati</taxon>
        <taxon>Pseudomonadota</taxon>
        <taxon>Alphaproteobacteria</taxon>
        <taxon>Rhodobacterales</taxon>
        <taxon>Roseobacteraceae</taxon>
        <taxon>Jannaschia</taxon>
    </lineage>
</organism>
<reference evidence="2 3" key="1">
    <citation type="submission" date="2016-10" db="EMBL/GenBank/DDBJ databases">
        <authorList>
            <person name="de Groot N.N."/>
        </authorList>
    </citation>
    <scope>NUCLEOTIDE SEQUENCE [LARGE SCALE GENOMIC DNA]</scope>
    <source>
        <strain evidence="2 3">DSM 14858</strain>
    </source>
</reference>
<evidence type="ECO:0000313" key="2">
    <source>
        <dbReference type="EMBL" id="SEK22541.1"/>
    </source>
</evidence>
<dbReference type="PRINTS" id="PR00111">
    <property type="entry name" value="ABHYDROLASE"/>
</dbReference>
<evidence type="ECO:0000313" key="3">
    <source>
        <dbReference type="Proteomes" id="UP000199283"/>
    </source>
</evidence>
<proteinExistence type="predicted"/>
<dbReference type="SUPFAM" id="SSF53474">
    <property type="entry name" value="alpha/beta-Hydrolases"/>
    <property type="match status" value="1"/>
</dbReference>
<dbReference type="Gene3D" id="3.40.50.1820">
    <property type="entry name" value="alpha/beta hydrolase"/>
    <property type="match status" value="1"/>
</dbReference>
<dbReference type="InterPro" id="IPR029058">
    <property type="entry name" value="AB_hydrolase_fold"/>
</dbReference>